<name>A0ABS5GWW1_9GAMM</name>
<dbReference type="PANTHER" id="PTHR35191">
    <property type="entry name" value="PROPHAGE SIDE TAIL FIBER PROTEIN HOMOLOG STFQ-RELATED"/>
    <property type="match status" value="1"/>
</dbReference>
<dbReference type="InterPro" id="IPR022225">
    <property type="entry name" value="Phage_tail_fibre_N"/>
</dbReference>
<dbReference type="RefSeq" id="WP_212514956.1">
    <property type="nucleotide sequence ID" value="NZ_CAWQDX010000021.1"/>
</dbReference>
<feature type="domain" description="Phage tail fibre protein N-terminal" evidence="1">
    <location>
        <begin position="1"/>
        <end position="150"/>
    </location>
</feature>
<comment type="caution">
    <text evidence="3">The sequence shown here is derived from an EMBL/GenBank/DDBJ whole genome shotgun (WGS) entry which is preliminary data.</text>
</comment>
<accession>A0ABS5GWW1</accession>
<proteinExistence type="predicted"/>
<evidence type="ECO:0000313" key="4">
    <source>
        <dbReference type="Proteomes" id="UP000675653"/>
    </source>
</evidence>
<keyword evidence="4" id="KW-1185">Reference proteome</keyword>
<sequence length="346" mass="37012">MSAIYSAIPTDAGQAKMANAIALGIPLKITHMAVGDGNGQPVTPNAAQTALIRENRRAPLNTLFQDPLNQAQLVAEQIIPEDVGDWWIREVGLFSEDGTLIAVANCPDTYKPQLSSGAGRTQVIRIVLIVSDTSAVELKIDPSVVLATRKYVDDVMAAHKLSRDHPDASEAAKGFTRLATQAQVNETVPANQKDDVVVTVKKLWGWVKQASETVSGMLKTASQNEIEDGTADDVAITPKKLKFGFAIQLSSSGGYIAFPKWLGGLILQWIETFVEPVNTMVVSKEVVFPVSFPSAYLHVGAPSVATASPGIYGISVSNESKSGATVYVYRQVGSGNARVRFLAIGY</sequence>
<evidence type="ECO:0000313" key="3">
    <source>
        <dbReference type="EMBL" id="MBR7631613.1"/>
    </source>
</evidence>
<dbReference type="Pfam" id="PF21882">
    <property type="entry name" value="Gp53-like_C"/>
    <property type="match status" value="1"/>
</dbReference>
<feature type="domain" description="Putative tail fiber protein gp53-like C-terminal" evidence="2">
    <location>
        <begin position="263"/>
        <end position="346"/>
    </location>
</feature>
<protein>
    <submittedName>
        <fullName evidence="3">Phage tail protein</fullName>
    </submittedName>
</protein>
<dbReference type="Proteomes" id="UP000675653">
    <property type="component" value="Unassembled WGS sequence"/>
</dbReference>
<dbReference type="EMBL" id="JAGRZL010000117">
    <property type="protein sequence ID" value="MBR7631613.1"/>
    <property type="molecule type" value="Genomic_DNA"/>
</dbReference>
<dbReference type="Pfam" id="PF12571">
    <property type="entry name" value="Phage_tail_fib"/>
    <property type="match status" value="1"/>
</dbReference>
<evidence type="ECO:0000259" key="2">
    <source>
        <dbReference type="Pfam" id="PF21882"/>
    </source>
</evidence>
<gene>
    <name evidence="3" type="ORF">KAT72_22185</name>
</gene>
<dbReference type="Gene3D" id="2.60.40.3940">
    <property type="match status" value="1"/>
</dbReference>
<dbReference type="InterPro" id="IPR051934">
    <property type="entry name" value="Phage_Tail_Fiber_Structural"/>
</dbReference>
<dbReference type="InterPro" id="IPR054075">
    <property type="entry name" value="Gp53-like_C"/>
</dbReference>
<evidence type="ECO:0000259" key="1">
    <source>
        <dbReference type="Pfam" id="PF12571"/>
    </source>
</evidence>
<dbReference type="PANTHER" id="PTHR35191:SF1">
    <property type="entry name" value="PROPHAGE SIDE TAIL FIBER PROTEIN HOMOLOG STFQ-RELATED"/>
    <property type="match status" value="1"/>
</dbReference>
<organism evidence="3 4">
    <name type="scientific">Aeromonas popoffii</name>
    <dbReference type="NCBI Taxonomy" id="70856"/>
    <lineage>
        <taxon>Bacteria</taxon>
        <taxon>Pseudomonadati</taxon>
        <taxon>Pseudomonadota</taxon>
        <taxon>Gammaproteobacteria</taxon>
        <taxon>Aeromonadales</taxon>
        <taxon>Aeromonadaceae</taxon>
        <taxon>Aeromonas</taxon>
    </lineage>
</organism>
<reference evidence="3 4" key="1">
    <citation type="submission" date="2021-04" db="EMBL/GenBank/DDBJ databases">
        <title>Draft Genome of Aeromonas popoffii ID682, isolated from a natural water source in Idaho.</title>
        <authorList>
            <person name="Testerman T."/>
            <person name="Graf J."/>
        </authorList>
    </citation>
    <scope>NUCLEOTIDE SEQUENCE [LARGE SCALE GENOMIC DNA]</scope>
    <source>
        <strain evidence="3 4">ID682</strain>
    </source>
</reference>